<sequence length="315" mass="31963">MTVDQTPQEPRGGRKYASLARALTSVVRRPGERPATLLGRVLPALLVVALAGGLAVGVGALTGHTGSAAPAHRSEAEASPSAEARASDRTDADRSDTDSGPTRTGGAEPRGAEPAAEPAAIGPVRGGSAPVAGSSGGSAEDSSKPTGTPTSDTRAAQEDTPPDAGDSGSGTSEGADEPASRTAPQPKVLARSAVVNHGAGKCIDVTDEGRTGVQIELWDCEPVTPWRTWTFYSDGTVRSEGNCMTAVGTGDGAPIQVRACTGGAGQRFTLNASHDLVNISADRCVDVTDGRVGDNGAKLQLWSCSGADNQKWSLR</sequence>
<evidence type="ECO:0000256" key="2">
    <source>
        <dbReference type="SAM" id="Phobius"/>
    </source>
</evidence>
<feature type="domain" description="Ricin B lectin" evidence="3">
    <location>
        <begin position="192"/>
        <end position="315"/>
    </location>
</feature>
<dbReference type="InterPro" id="IPR000772">
    <property type="entry name" value="Ricin_B_lectin"/>
</dbReference>
<proteinExistence type="predicted"/>
<evidence type="ECO:0000259" key="3">
    <source>
        <dbReference type="SMART" id="SM00458"/>
    </source>
</evidence>
<dbReference type="EMBL" id="JAMTCS010000001">
    <property type="protein sequence ID" value="MCP2263271.1"/>
    <property type="molecule type" value="Genomic_DNA"/>
</dbReference>
<dbReference type="PROSITE" id="PS50231">
    <property type="entry name" value="RICIN_B_LECTIN"/>
    <property type="match status" value="1"/>
</dbReference>
<protein>
    <submittedName>
        <fullName evidence="4">Ricin-type beta-trefoil lectin domain-containing protein</fullName>
    </submittedName>
</protein>
<feature type="compositionally biased region" description="Low complexity" evidence="1">
    <location>
        <begin position="105"/>
        <end position="133"/>
    </location>
</feature>
<dbReference type="SUPFAM" id="SSF50370">
    <property type="entry name" value="Ricin B-like lectins"/>
    <property type="match status" value="1"/>
</dbReference>
<organism evidence="4 5">
    <name type="scientific">Promicromonospora thailandica</name>
    <dbReference type="NCBI Taxonomy" id="765201"/>
    <lineage>
        <taxon>Bacteria</taxon>
        <taxon>Bacillati</taxon>
        <taxon>Actinomycetota</taxon>
        <taxon>Actinomycetes</taxon>
        <taxon>Micrococcales</taxon>
        <taxon>Promicromonosporaceae</taxon>
        <taxon>Promicromonospora</taxon>
    </lineage>
</organism>
<dbReference type="Gene3D" id="2.80.10.50">
    <property type="match status" value="1"/>
</dbReference>
<feature type="compositionally biased region" description="Low complexity" evidence="1">
    <location>
        <begin position="65"/>
        <end position="84"/>
    </location>
</feature>
<keyword evidence="2" id="KW-1133">Transmembrane helix</keyword>
<gene>
    <name evidence="4" type="ORF">APR03_000594</name>
</gene>
<name>A0A9X2G7D9_9MICO</name>
<feature type="compositionally biased region" description="Polar residues" evidence="1">
    <location>
        <begin position="144"/>
        <end position="154"/>
    </location>
</feature>
<feature type="compositionally biased region" description="Basic and acidic residues" evidence="1">
    <location>
        <begin position="85"/>
        <end position="97"/>
    </location>
</feature>
<feature type="region of interest" description="Disordered" evidence="1">
    <location>
        <begin position="65"/>
        <end position="187"/>
    </location>
</feature>
<evidence type="ECO:0000313" key="4">
    <source>
        <dbReference type="EMBL" id="MCP2263271.1"/>
    </source>
</evidence>
<keyword evidence="2" id="KW-0812">Transmembrane</keyword>
<keyword evidence="5" id="KW-1185">Reference proteome</keyword>
<keyword evidence="2" id="KW-0472">Membrane</keyword>
<reference evidence="4" key="1">
    <citation type="submission" date="2022-06" db="EMBL/GenBank/DDBJ databases">
        <title>Genomic Encyclopedia of Archaeal and Bacterial Type Strains, Phase II (KMG-II): from individual species to whole genera.</title>
        <authorList>
            <person name="Goeker M."/>
        </authorList>
    </citation>
    <scope>NUCLEOTIDE SEQUENCE</scope>
    <source>
        <strain evidence="4">DSM 26652</strain>
    </source>
</reference>
<evidence type="ECO:0000313" key="5">
    <source>
        <dbReference type="Proteomes" id="UP001139493"/>
    </source>
</evidence>
<feature type="transmembrane region" description="Helical" evidence="2">
    <location>
        <begin position="37"/>
        <end position="61"/>
    </location>
</feature>
<dbReference type="AlphaFoldDB" id="A0A9X2G7D9"/>
<comment type="caution">
    <text evidence="4">The sequence shown here is derived from an EMBL/GenBank/DDBJ whole genome shotgun (WGS) entry which is preliminary data.</text>
</comment>
<evidence type="ECO:0000256" key="1">
    <source>
        <dbReference type="SAM" id="MobiDB-lite"/>
    </source>
</evidence>
<dbReference type="Proteomes" id="UP001139493">
    <property type="component" value="Unassembled WGS sequence"/>
</dbReference>
<dbReference type="Pfam" id="PF00652">
    <property type="entry name" value="Ricin_B_lectin"/>
    <property type="match status" value="1"/>
</dbReference>
<accession>A0A9X2G7D9</accession>
<dbReference type="InterPro" id="IPR035992">
    <property type="entry name" value="Ricin_B-like_lectins"/>
</dbReference>
<dbReference type="SMART" id="SM00458">
    <property type="entry name" value="RICIN"/>
    <property type="match status" value="1"/>
</dbReference>